<organism evidence="1 2">
    <name type="scientific">Hydra vulgaris</name>
    <name type="common">Hydra</name>
    <name type="synonym">Hydra attenuata</name>
    <dbReference type="NCBI Taxonomy" id="6087"/>
    <lineage>
        <taxon>Eukaryota</taxon>
        <taxon>Metazoa</taxon>
        <taxon>Cnidaria</taxon>
        <taxon>Hydrozoa</taxon>
        <taxon>Hydroidolina</taxon>
        <taxon>Anthoathecata</taxon>
        <taxon>Aplanulata</taxon>
        <taxon>Hydridae</taxon>
        <taxon>Hydra</taxon>
    </lineage>
</organism>
<dbReference type="RefSeq" id="XP_065658730.1">
    <property type="nucleotide sequence ID" value="XM_065802658.1"/>
</dbReference>
<accession>A0ABM4CAQ6</accession>
<name>A0ABM4CAQ6_HYDVU</name>
<proteinExistence type="predicted"/>
<dbReference type="PANTHER" id="PTHR46704">
    <property type="entry name" value="CXC DOMAIN-CONTAINING PROTEIN-RELATED"/>
    <property type="match status" value="1"/>
</dbReference>
<protein>
    <submittedName>
        <fullName evidence="2">Uncharacterized protein LOC136083258</fullName>
    </submittedName>
</protein>
<evidence type="ECO:0000313" key="1">
    <source>
        <dbReference type="Proteomes" id="UP001652625"/>
    </source>
</evidence>
<dbReference type="Proteomes" id="UP001652625">
    <property type="component" value="Chromosome 08"/>
</dbReference>
<dbReference type="PANTHER" id="PTHR46704:SF9">
    <property type="entry name" value="BHLH DOMAIN-CONTAINING PROTEIN"/>
    <property type="match status" value="1"/>
</dbReference>
<dbReference type="GeneID" id="136083258"/>
<reference evidence="2" key="1">
    <citation type="submission" date="2025-08" db="UniProtKB">
        <authorList>
            <consortium name="RefSeq"/>
        </authorList>
    </citation>
    <scope>IDENTIFICATION</scope>
</reference>
<evidence type="ECO:0000313" key="2">
    <source>
        <dbReference type="RefSeq" id="XP_065658730.1"/>
    </source>
</evidence>
<gene>
    <name evidence="2" type="primary">LOC136083258</name>
</gene>
<keyword evidence="1" id="KW-1185">Reference proteome</keyword>
<sequence>MVEIKNTTNLFAKLILMAKSRDIDMKEVLKYPLRPHPSPFATVDGTLVKTTKSNLLKILEEPVKDSLVLPIVESGALLVDAMALLQTLQVRVKTFGELAEYILKEIINLSSCYGCQRVDFVSDRYFNHSIKSLERVKRVTHGTSIIRILNKLQPIPRQWKKFLSNGKNKEELINFLFTHWSSLNTFYFSNKSVYLTNEDKCYQFMLSANNVVVPEIISLKSDHEEADTRLMAHCYHAASSHQNIVIWSPDTDVFVIALHAIKHFTVNVLFANGNQNNKRIINVRKVADHWGRSFVNAVVGFHSFTGCDTTSSFYGKGKASILKVLQKKLSMKAC</sequence>